<keyword evidence="2" id="KW-1133">Transmembrane helix</keyword>
<dbReference type="PANTHER" id="PTHR43157:SF31">
    <property type="entry name" value="PHOSPHATIDYLINOSITOL-GLYCAN BIOSYNTHESIS CLASS F PROTEIN"/>
    <property type="match status" value="1"/>
</dbReference>
<dbReference type="Pfam" id="PF00106">
    <property type="entry name" value="adh_short"/>
    <property type="match status" value="1"/>
</dbReference>
<proteinExistence type="predicted"/>
<dbReference type="GO" id="GO:0016491">
    <property type="term" value="F:oxidoreductase activity"/>
    <property type="evidence" value="ECO:0007669"/>
    <property type="project" value="UniProtKB-KW"/>
</dbReference>
<feature type="transmembrane region" description="Helical" evidence="2">
    <location>
        <begin position="7"/>
        <end position="30"/>
    </location>
</feature>
<protein>
    <submittedName>
        <fullName evidence="3">Uncharacterized protein</fullName>
    </submittedName>
</protein>
<keyword evidence="1" id="KW-0560">Oxidoreductase</keyword>
<keyword evidence="2" id="KW-0812">Transmembrane</keyword>
<dbReference type="SUPFAM" id="SSF51735">
    <property type="entry name" value="NAD(P)-binding Rossmann-fold domains"/>
    <property type="match status" value="1"/>
</dbReference>
<dbReference type="InterPro" id="IPR002347">
    <property type="entry name" value="SDR_fam"/>
</dbReference>
<evidence type="ECO:0000313" key="3">
    <source>
        <dbReference type="EMBL" id="JAS72283.1"/>
    </source>
</evidence>
<name>A0A1B6HC73_9HEMI</name>
<dbReference type="EMBL" id="GECU01035423">
    <property type="protein sequence ID" value="JAS72283.1"/>
    <property type="molecule type" value="Transcribed_RNA"/>
</dbReference>
<reference evidence="3" key="1">
    <citation type="submission" date="2015-11" db="EMBL/GenBank/DDBJ databases">
        <title>De novo transcriptome assembly of four potential Pierce s Disease insect vectors from Arizona vineyards.</title>
        <authorList>
            <person name="Tassone E.E."/>
        </authorList>
    </citation>
    <scope>NUCLEOTIDE SEQUENCE</scope>
</reference>
<gene>
    <name evidence="3" type="ORF">g.5646</name>
</gene>
<organism evidence="3">
    <name type="scientific">Homalodisca liturata</name>
    <dbReference type="NCBI Taxonomy" id="320908"/>
    <lineage>
        <taxon>Eukaryota</taxon>
        <taxon>Metazoa</taxon>
        <taxon>Ecdysozoa</taxon>
        <taxon>Arthropoda</taxon>
        <taxon>Hexapoda</taxon>
        <taxon>Insecta</taxon>
        <taxon>Pterygota</taxon>
        <taxon>Neoptera</taxon>
        <taxon>Paraneoptera</taxon>
        <taxon>Hemiptera</taxon>
        <taxon>Auchenorrhyncha</taxon>
        <taxon>Membracoidea</taxon>
        <taxon>Cicadellidae</taxon>
        <taxon>Cicadellinae</taxon>
        <taxon>Proconiini</taxon>
        <taxon>Homalodisca</taxon>
    </lineage>
</organism>
<accession>A0A1B6HC73</accession>
<keyword evidence="2" id="KW-0472">Membrane</keyword>
<feature type="transmembrane region" description="Helical" evidence="2">
    <location>
        <begin position="36"/>
        <end position="55"/>
    </location>
</feature>
<dbReference type="PRINTS" id="PR00081">
    <property type="entry name" value="GDHRDH"/>
</dbReference>
<dbReference type="AlphaFoldDB" id="A0A1B6HC73"/>
<sequence length="353" mass="39148">LVVCLICSFIVCFSFRVIGAMGLLSAYLFIAVNSTWLWILVLVVALYWVYMRVFIANYDTNIERTDGKTFIITGAETGIGRMTADLMASRGGHLIMACNDVHLGQIARDQIVARTNNKQVEVRHLDLSSLDSVRKFSKDFHDSVGKLDVLINNAAIACSPNPTTADGLNTIMQVNHFGPFLLTNLLLDLLKKSSPSRVVFVSSLFHHFHKFSMDNLNCDKQQLPNCRVYFNSKLANILTAKYFARMLQGTGVTVNTVHPGMALTDMTKKCSGSFIGILCNLWLNVFGKTPSEAAMTPAYAATEIKLAYVTGEHFADCKVSHCVANIAHNTNLQDKLFEKSAELVHLKSAEKHF</sequence>
<feature type="non-terminal residue" evidence="3">
    <location>
        <position position="1"/>
    </location>
</feature>
<evidence type="ECO:0000256" key="2">
    <source>
        <dbReference type="SAM" id="Phobius"/>
    </source>
</evidence>
<dbReference type="PANTHER" id="PTHR43157">
    <property type="entry name" value="PHOSPHATIDYLINOSITOL-GLYCAN BIOSYNTHESIS CLASS F PROTEIN-RELATED"/>
    <property type="match status" value="1"/>
</dbReference>
<evidence type="ECO:0000256" key="1">
    <source>
        <dbReference type="ARBA" id="ARBA00023002"/>
    </source>
</evidence>
<dbReference type="InterPro" id="IPR036291">
    <property type="entry name" value="NAD(P)-bd_dom_sf"/>
</dbReference>
<dbReference type="Gene3D" id="3.40.50.720">
    <property type="entry name" value="NAD(P)-binding Rossmann-like Domain"/>
    <property type="match status" value="1"/>
</dbReference>